<name>A0A929BCN2_9PSEU</name>
<dbReference type="Proteomes" id="UP000598360">
    <property type="component" value="Unassembled WGS sequence"/>
</dbReference>
<dbReference type="AlphaFoldDB" id="A0A929BCN2"/>
<keyword evidence="1" id="KW-0812">Transmembrane</keyword>
<keyword evidence="1" id="KW-0472">Membrane</keyword>
<reference evidence="2" key="1">
    <citation type="submission" date="2020-10" db="EMBL/GenBank/DDBJ databases">
        <title>Diversity and distribution of actinomycetes associated with coral in the coast of Hainan.</title>
        <authorList>
            <person name="Li F."/>
        </authorList>
    </citation>
    <scope>NUCLEOTIDE SEQUENCE</scope>
    <source>
        <strain evidence="2">HNM0983</strain>
    </source>
</reference>
<evidence type="ECO:0000313" key="2">
    <source>
        <dbReference type="EMBL" id="MBE9376396.1"/>
    </source>
</evidence>
<comment type="caution">
    <text evidence="2">The sequence shown here is derived from an EMBL/GenBank/DDBJ whole genome shotgun (WGS) entry which is preliminary data.</text>
</comment>
<feature type="transmembrane region" description="Helical" evidence="1">
    <location>
        <begin position="35"/>
        <end position="55"/>
    </location>
</feature>
<proteinExistence type="predicted"/>
<feature type="transmembrane region" description="Helical" evidence="1">
    <location>
        <begin position="12"/>
        <end position="29"/>
    </location>
</feature>
<accession>A0A929BCN2</accession>
<keyword evidence="3" id="KW-1185">Reference proteome</keyword>
<keyword evidence="1" id="KW-1133">Transmembrane helix</keyword>
<organism evidence="2 3">
    <name type="scientific">Saccharopolyspora montiporae</name>
    <dbReference type="NCBI Taxonomy" id="2781240"/>
    <lineage>
        <taxon>Bacteria</taxon>
        <taxon>Bacillati</taxon>
        <taxon>Actinomycetota</taxon>
        <taxon>Actinomycetes</taxon>
        <taxon>Pseudonocardiales</taxon>
        <taxon>Pseudonocardiaceae</taxon>
        <taxon>Saccharopolyspora</taxon>
    </lineage>
</organism>
<evidence type="ECO:0000256" key="1">
    <source>
        <dbReference type="SAM" id="Phobius"/>
    </source>
</evidence>
<evidence type="ECO:0000313" key="3">
    <source>
        <dbReference type="Proteomes" id="UP000598360"/>
    </source>
</evidence>
<protein>
    <submittedName>
        <fullName evidence="2">Uncharacterized protein</fullName>
    </submittedName>
</protein>
<sequence>MLEWFYPKSKNSAVSGLILSVIVVVFLMFKDGGVGWMAVWWMWLFILPWPFLFMLTERNVRVSAGADWVCGGKRSFVNTYELTEVTASVSGTARSIELKDRYGNAFSTQLNDIQRNRELWDLVYNGILHSVYLGGAETNKLAKDFLGLNLPPQYWQQR</sequence>
<dbReference type="EMBL" id="JADEYC010000041">
    <property type="protein sequence ID" value="MBE9376396.1"/>
    <property type="molecule type" value="Genomic_DNA"/>
</dbReference>
<gene>
    <name evidence="2" type="ORF">IQ251_18245</name>
</gene>